<keyword evidence="4" id="KW-1003">Cell membrane</keyword>
<organism evidence="11 12">
    <name type="scientific">Rhodococcus jostii</name>
    <dbReference type="NCBI Taxonomy" id="132919"/>
    <lineage>
        <taxon>Bacteria</taxon>
        <taxon>Bacillati</taxon>
        <taxon>Actinomycetota</taxon>
        <taxon>Actinomycetes</taxon>
        <taxon>Mycobacteriales</taxon>
        <taxon>Nocardiaceae</taxon>
        <taxon>Rhodococcus</taxon>
    </lineage>
</organism>
<dbReference type="SUPFAM" id="SSF103473">
    <property type="entry name" value="MFS general substrate transporter"/>
    <property type="match status" value="1"/>
</dbReference>
<evidence type="ECO:0000256" key="1">
    <source>
        <dbReference type="ARBA" id="ARBA00004651"/>
    </source>
</evidence>
<evidence type="ECO:0000256" key="4">
    <source>
        <dbReference type="ARBA" id="ARBA00022475"/>
    </source>
</evidence>
<dbReference type="Pfam" id="PF07690">
    <property type="entry name" value="MFS_1"/>
    <property type="match status" value="1"/>
</dbReference>
<evidence type="ECO:0000256" key="3">
    <source>
        <dbReference type="ARBA" id="ARBA00022448"/>
    </source>
</evidence>
<comment type="subcellular location">
    <subcellularLocation>
        <location evidence="1">Cell membrane</location>
        <topology evidence="1">Multi-pass membrane protein</topology>
    </subcellularLocation>
</comment>
<gene>
    <name evidence="11" type="ORF">R3Q59_18835</name>
</gene>
<feature type="transmembrane region" description="Helical" evidence="9">
    <location>
        <begin position="159"/>
        <end position="182"/>
    </location>
</feature>
<dbReference type="InterPro" id="IPR005828">
    <property type="entry name" value="MFS_sugar_transport-like"/>
</dbReference>
<sequence>MSSEVITTAADSTVSTAVRRRAIFAASFGTFVEYYDFVIYGYVATYIAQAFFPTGNSFVSLLLTFGAFAASFVARPLGAVIFAPLGDKYGRRTVLSVVIILMTLATAGIGLLPTYYQIGVAAPILLMTLRLVQGISAGGEYGGATSLIAEFAPPSRRGFFVGFISLTVGGAMLFGSGTAMVLTRTLSAESMAAWGWRLPLLLSLPLGLIGLYIRFRLEETPAFTALSREGRVQKSPLLTTLRRDYRSVLIGIGIAATNSCMMALYFIYMPSALKEFTDFSAADAQLITFVGLVAYCVAVLPFARMSDRVGRIPQLLVSSATLIVLIYPSLVMLSSGVLALAVAAMVVVTPVVAANIAAVTPLLTEMFGTDTRYTGLSLGWQMSTTLFAGPTPIILAALAGLGGATVPAFYAMAVVALTVIAGIFAARTLARSEPTRPTTQN</sequence>
<protein>
    <submittedName>
        <fullName evidence="11">MFS transporter</fullName>
    </submittedName>
</protein>
<evidence type="ECO:0000256" key="9">
    <source>
        <dbReference type="SAM" id="Phobius"/>
    </source>
</evidence>
<comment type="similarity">
    <text evidence="2">Belongs to the major facilitator superfamily. Metabolite:H+ Symporter (MHS) family (TC 2.A.1.6) family.</text>
</comment>
<dbReference type="InterPro" id="IPR051084">
    <property type="entry name" value="H+-coupled_symporters"/>
</dbReference>
<evidence type="ECO:0000256" key="5">
    <source>
        <dbReference type="ARBA" id="ARBA00022692"/>
    </source>
</evidence>
<dbReference type="InterPro" id="IPR020846">
    <property type="entry name" value="MFS_dom"/>
</dbReference>
<evidence type="ECO:0000313" key="11">
    <source>
        <dbReference type="EMBL" id="MDV6282556.1"/>
    </source>
</evidence>
<dbReference type="PROSITE" id="PS00217">
    <property type="entry name" value="SUGAR_TRANSPORT_2"/>
    <property type="match status" value="1"/>
</dbReference>
<dbReference type="PROSITE" id="PS50850">
    <property type="entry name" value="MFS"/>
    <property type="match status" value="1"/>
</dbReference>
<proteinExistence type="inferred from homology"/>
<dbReference type="InterPro" id="IPR011701">
    <property type="entry name" value="MFS"/>
</dbReference>
<feature type="transmembrane region" description="Helical" evidence="9">
    <location>
        <begin position="248"/>
        <end position="268"/>
    </location>
</feature>
<feature type="transmembrane region" description="Helical" evidence="9">
    <location>
        <begin position="384"/>
        <end position="402"/>
    </location>
</feature>
<evidence type="ECO:0000259" key="10">
    <source>
        <dbReference type="PROSITE" id="PS50850"/>
    </source>
</evidence>
<feature type="transmembrane region" description="Helical" evidence="9">
    <location>
        <begin position="315"/>
        <end position="333"/>
    </location>
</feature>
<feature type="domain" description="Major facilitator superfamily (MFS) profile" evidence="10">
    <location>
        <begin position="22"/>
        <end position="431"/>
    </location>
</feature>
<keyword evidence="6" id="KW-0769">Symport</keyword>
<dbReference type="InterPro" id="IPR036259">
    <property type="entry name" value="MFS_trans_sf"/>
</dbReference>
<keyword evidence="12" id="KW-1185">Reference proteome</keyword>
<keyword evidence="7 9" id="KW-1133">Transmembrane helix</keyword>
<evidence type="ECO:0000313" key="12">
    <source>
        <dbReference type="Proteomes" id="UP001185737"/>
    </source>
</evidence>
<evidence type="ECO:0000256" key="2">
    <source>
        <dbReference type="ARBA" id="ARBA00008240"/>
    </source>
</evidence>
<feature type="transmembrane region" description="Helical" evidence="9">
    <location>
        <begin position="408"/>
        <end position="426"/>
    </location>
</feature>
<name>A0ABU4CG91_RHOJO</name>
<feature type="transmembrane region" description="Helical" evidence="9">
    <location>
        <begin position="58"/>
        <end position="82"/>
    </location>
</feature>
<keyword evidence="8 9" id="KW-0472">Membrane</keyword>
<evidence type="ECO:0000256" key="8">
    <source>
        <dbReference type="ARBA" id="ARBA00023136"/>
    </source>
</evidence>
<dbReference type="Proteomes" id="UP001185737">
    <property type="component" value="Unassembled WGS sequence"/>
</dbReference>
<dbReference type="RefSeq" id="WP_317569087.1">
    <property type="nucleotide sequence ID" value="NZ_JAWLKA010000010.1"/>
</dbReference>
<reference evidence="11 12" key="1">
    <citation type="submission" date="2023-10" db="EMBL/GenBank/DDBJ databases">
        <title>Development of a sustainable strategy for remediation of hydrocarbon-contaminated territories based on the waste exchange concept.</title>
        <authorList>
            <person name="Krivoruchko A."/>
        </authorList>
    </citation>
    <scope>NUCLEOTIDE SEQUENCE [LARGE SCALE GENOMIC DNA]</scope>
    <source>
        <strain evidence="11 12">IEGM 60</strain>
    </source>
</reference>
<feature type="transmembrane region" description="Helical" evidence="9">
    <location>
        <begin position="118"/>
        <end position="138"/>
    </location>
</feature>
<keyword evidence="3" id="KW-0813">Transport</keyword>
<feature type="transmembrane region" description="Helical" evidence="9">
    <location>
        <begin position="284"/>
        <end position="303"/>
    </location>
</feature>
<evidence type="ECO:0000256" key="6">
    <source>
        <dbReference type="ARBA" id="ARBA00022847"/>
    </source>
</evidence>
<comment type="caution">
    <text evidence="11">The sequence shown here is derived from an EMBL/GenBank/DDBJ whole genome shotgun (WGS) entry which is preliminary data.</text>
</comment>
<feature type="transmembrane region" description="Helical" evidence="9">
    <location>
        <begin position="194"/>
        <end position="213"/>
    </location>
</feature>
<accession>A0ABU4CG91</accession>
<dbReference type="Pfam" id="PF00083">
    <property type="entry name" value="Sugar_tr"/>
    <property type="match status" value="1"/>
</dbReference>
<dbReference type="InterPro" id="IPR005829">
    <property type="entry name" value="Sugar_transporter_CS"/>
</dbReference>
<keyword evidence="5 9" id="KW-0812">Transmembrane</keyword>
<dbReference type="Gene3D" id="1.20.1250.20">
    <property type="entry name" value="MFS general substrate transporter like domains"/>
    <property type="match status" value="2"/>
</dbReference>
<dbReference type="PANTHER" id="PTHR43528">
    <property type="entry name" value="ALPHA-KETOGLUTARATE PERMEASE"/>
    <property type="match status" value="1"/>
</dbReference>
<dbReference type="EMBL" id="JAWLKA010000010">
    <property type="protein sequence ID" value="MDV6282556.1"/>
    <property type="molecule type" value="Genomic_DNA"/>
</dbReference>
<dbReference type="PANTHER" id="PTHR43528:SF1">
    <property type="entry name" value="ALPHA-KETOGLUTARATE PERMEASE"/>
    <property type="match status" value="1"/>
</dbReference>
<feature type="transmembrane region" description="Helical" evidence="9">
    <location>
        <begin position="339"/>
        <end position="363"/>
    </location>
</feature>
<evidence type="ECO:0000256" key="7">
    <source>
        <dbReference type="ARBA" id="ARBA00022989"/>
    </source>
</evidence>
<feature type="transmembrane region" description="Helical" evidence="9">
    <location>
        <begin position="94"/>
        <end position="112"/>
    </location>
</feature>